<sequence>MKVLVTGATGLIGSTVCARLMSEGHHVIAVVRPGSNPLPSGAAQIVEIDMARATGVQIWAEHLFGVEAVVNCVGALQDSAREDTEGVHVTGAAALFRACERLSIRRVIHFSAIGVDRAQPSAFSATKLEGDHLLMERDLDWVILRPSVVLGRNVFGASALIRGLSALPFALSLGRTAPLQVVQLDDVAATVAFFIQPTAPVQVTLELAGPERLPMDEVVARYRQWHGWQPARRFSLSDKAASLFYRAGDLISFLGWRPPVRSTARKEIERGAVGNPGPWRSMTGILPTSLSMALIRDPVTVQDRWFAQLYFLKPVIFIVLPLFWIGTGIVSLTIGYREGIELMLRTGAGPLSASGVVAGAIADILVGLAIAYRPTTRHGLYGAIALSVFYIISGTILLPSLWAEPLGPLAKIWPILVLHFVALAIYKER</sequence>
<feature type="transmembrane region" description="Helical" evidence="1">
    <location>
        <begin position="379"/>
        <end position="402"/>
    </location>
</feature>
<feature type="transmembrane region" description="Helical" evidence="1">
    <location>
        <begin position="348"/>
        <end position="372"/>
    </location>
</feature>
<keyword evidence="1" id="KW-0472">Membrane</keyword>
<dbReference type="InterPro" id="IPR016040">
    <property type="entry name" value="NAD(P)-bd_dom"/>
</dbReference>
<dbReference type="AlphaFoldDB" id="Q11CJ7"/>
<name>Q11CJ7_CHESB</name>
<organism evidence="3">
    <name type="scientific">Chelativorans sp. (strain BNC1)</name>
    <dbReference type="NCBI Taxonomy" id="266779"/>
    <lineage>
        <taxon>Bacteria</taxon>
        <taxon>Pseudomonadati</taxon>
        <taxon>Pseudomonadota</taxon>
        <taxon>Alphaproteobacteria</taxon>
        <taxon>Hyphomicrobiales</taxon>
        <taxon>Phyllobacteriaceae</taxon>
        <taxon>Chelativorans</taxon>
    </lineage>
</organism>
<gene>
    <name evidence="3" type="ordered locus">Meso_3507</name>
</gene>
<dbReference type="eggNOG" id="COG0702">
    <property type="taxonomic scope" value="Bacteria"/>
</dbReference>
<feature type="domain" description="NAD(P)-binding" evidence="2">
    <location>
        <begin position="7"/>
        <end position="148"/>
    </location>
</feature>
<protein>
    <submittedName>
        <fullName evidence="3">NAD-dependent epimerase/dehydratase</fullName>
    </submittedName>
</protein>
<dbReference type="Pfam" id="PF13460">
    <property type="entry name" value="NAD_binding_10"/>
    <property type="match status" value="1"/>
</dbReference>
<keyword evidence="1" id="KW-0812">Transmembrane</keyword>
<dbReference type="InterPro" id="IPR051207">
    <property type="entry name" value="ComplexI_NDUFA9_subunit"/>
</dbReference>
<dbReference type="Gene3D" id="3.40.50.720">
    <property type="entry name" value="NAD(P)-binding Rossmann-like Domain"/>
    <property type="match status" value="1"/>
</dbReference>
<dbReference type="Pfam" id="PF13781">
    <property type="entry name" value="DoxX_3"/>
    <property type="match status" value="1"/>
</dbReference>
<keyword evidence="1" id="KW-1133">Transmembrane helix</keyword>
<evidence type="ECO:0000256" key="1">
    <source>
        <dbReference type="SAM" id="Phobius"/>
    </source>
</evidence>
<dbReference type="GO" id="GO:0044877">
    <property type="term" value="F:protein-containing complex binding"/>
    <property type="evidence" value="ECO:0007669"/>
    <property type="project" value="TreeGrafter"/>
</dbReference>
<evidence type="ECO:0000313" key="3">
    <source>
        <dbReference type="EMBL" id="ABG64878.1"/>
    </source>
</evidence>
<dbReference type="KEGG" id="mes:Meso_3507"/>
<dbReference type="PANTHER" id="PTHR12126:SF11">
    <property type="entry name" value="NADH DEHYDROGENASE [UBIQUINONE] 1 ALPHA SUBCOMPLEX SUBUNIT 9, MITOCHONDRIAL"/>
    <property type="match status" value="1"/>
</dbReference>
<evidence type="ECO:0000259" key="2">
    <source>
        <dbReference type="Pfam" id="PF13460"/>
    </source>
</evidence>
<dbReference type="InterPro" id="IPR025695">
    <property type="entry name" value="DoxX-like"/>
</dbReference>
<dbReference type="EMBL" id="CP000390">
    <property type="protein sequence ID" value="ABG64878.1"/>
    <property type="molecule type" value="Genomic_DNA"/>
</dbReference>
<dbReference type="OrthoDB" id="5377001at2"/>
<dbReference type="SUPFAM" id="SSF51735">
    <property type="entry name" value="NAD(P)-binding Rossmann-fold domains"/>
    <property type="match status" value="1"/>
</dbReference>
<feature type="transmembrane region" description="Helical" evidence="1">
    <location>
        <begin position="315"/>
        <end position="336"/>
    </location>
</feature>
<accession>Q11CJ7</accession>
<reference evidence="3" key="1">
    <citation type="submission" date="2006-06" db="EMBL/GenBank/DDBJ databases">
        <title>Complete sequence of chromosome of Chelativorans sp. BNC1.</title>
        <authorList>
            <consortium name="US DOE Joint Genome Institute"/>
            <person name="Copeland A."/>
            <person name="Lucas S."/>
            <person name="Lapidus A."/>
            <person name="Barry K."/>
            <person name="Detter J.C."/>
            <person name="Glavina del Rio T."/>
            <person name="Hammon N."/>
            <person name="Israni S."/>
            <person name="Dalin E."/>
            <person name="Tice H."/>
            <person name="Pitluck S."/>
            <person name="Chertkov O."/>
            <person name="Brettin T."/>
            <person name="Bruce D."/>
            <person name="Han C."/>
            <person name="Tapia R."/>
            <person name="Gilna P."/>
            <person name="Schmutz J."/>
            <person name="Larimer F."/>
            <person name="Land M."/>
            <person name="Hauser L."/>
            <person name="Kyrpides N."/>
            <person name="Mikhailova N."/>
            <person name="Richardson P."/>
        </authorList>
    </citation>
    <scope>NUCLEOTIDE SEQUENCE</scope>
    <source>
        <strain evidence="3">BNC1</strain>
    </source>
</reference>
<dbReference type="HOGENOM" id="CLU_007383_6_5_5"/>
<dbReference type="PANTHER" id="PTHR12126">
    <property type="entry name" value="NADH-UBIQUINONE OXIDOREDUCTASE 39 KDA SUBUNIT-RELATED"/>
    <property type="match status" value="1"/>
</dbReference>
<feature type="transmembrane region" description="Helical" evidence="1">
    <location>
        <begin position="408"/>
        <end position="426"/>
    </location>
</feature>
<dbReference type="InterPro" id="IPR036291">
    <property type="entry name" value="NAD(P)-bd_dom_sf"/>
</dbReference>
<dbReference type="STRING" id="266779.Meso_3507"/>
<proteinExistence type="predicted"/>